<dbReference type="InterPro" id="IPR000719">
    <property type="entry name" value="Prot_kinase_dom"/>
</dbReference>
<protein>
    <recommendedName>
        <fullName evidence="1">Protein kinase domain-containing protein</fullName>
    </recommendedName>
</protein>
<dbReference type="EMBL" id="ASSY01000009">
    <property type="protein sequence ID" value="EOS50171.1"/>
    <property type="molecule type" value="Genomic_DNA"/>
</dbReference>
<dbReference type="SUPFAM" id="SSF56112">
    <property type="entry name" value="Protein kinase-like (PK-like)"/>
    <property type="match status" value="1"/>
</dbReference>
<evidence type="ECO:0000313" key="2">
    <source>
        <dbReference type="EMBL" id="EOS50171.1"/>
    </source>
</evidence>
<dbReference type="STRING" id="1235794.C811_01794"/>
<feature type="domain" description="Protein kinase" evidence="1">
    <location>
        <begin position="55"/>
        <end position="347"/>
    </location>
</feature>
<dbReference type="OrthoDB" id="5782056at2"/>
<dbReference type="AlphaFoldDB" id="R9KVB2"/>
<dbReference type="GO" id="GO:0005524">
    <property type="term" value="F:ATP binding"/>
    <property type="evidence" value="ECO:0007669"/>
    <property type="project" value="InterPro"/>
</dbReference>
<dbReference type="InterPro" id="IPR049886">
    <property type="entry name" value="CFI_box_CTERM_dom"/>
</dbReference>
<accession>R9KVB2</accession>
<dbReference type="Proteomes" id="UP000014204">
    <property type="component" value="Unassembled WGS sequence"/>
</dbReference>
<comment type="caution">
    <text evidence="2">The sequence shown here is derived from an EMBL/GenBank/DDBJ whole genome shotgun (WGS) entry which is preliminary data.</text>
</comment>
<name>R9KVB2_9ACTN</name>
<dbReference type="PROSITE" id="PS50011">
    <property type="entry name" value="PROTEIN_KINASE_DOM"/>
    <property type="match status" value="1"/>
</dbReference>
<dbReference type="SUPFAM" id="SSF48695">
    <property type="entry name" value="Multiheme cytochromes"/>
    <property type="match status" value="1"/>
</dbReference>
<dbReference type="eggNOG" id="COG4248">
    <property type="taxonomic scope" value="Bacteria"/>
</dbReference>
<reference evidence="2 3" key="1">
    <citation type="submission" date="2013-04" db="EMBL/GenBank/DDBJ databases">
        <title>The Genome Sequence of Enterorhabdus caecimuris B7.</title>
        <authorList>
            <consortium name="The Broad Institute Genomics Platform"/>
            <consortium name="The Broad Institute Genome Sequencing Center for Infectious Disease"/>
            <person name="Earl A."/>
            <person name="Xavier R."/>
            <person name="Elson C."/>
            <person name="Duck W."/>
            <person name="Walker B."/>
            <person name="Young S."/>
            <person name="Zeng Q."/>
            <person name="Gargeya S."/>
            <person name="Fitzgerald M."/>
            <person name="Haas B."/>
            <person name="Abouelleil A."/>
            <person name="Allen A.W."/>
            <person name="Alvarado L."/>
            <person name="Arachchi H.M."/>
            <person name="Berlin A.M."/>
            <person name="Chapman S.B."/>
            <person name="Gainer-Dewar J."/>
            <person name="Goldberg J."/>
            <person name="Griggs A."/>
            <person name="Gujja S."/>
            <person name="Hansen M."/>
            <person name="Howarth C."/>
            <person name="Imamovic A."/>
            <person name="Ireland A."/>
            <person name="Larimer J."/>
            <person name="McCowan C."/>
            <person name="Murphy C."/>
            <person name="Pearson M."/>
            <person name="Poon T.W."/>
            <person name="Priest M."/>
            <person name="Roberts A."/>
            <person name="Saif S."/>
            <person name="Shea T."/>
            <person name="Sisk P."/>
            <person name="Sykes S."/>
            <person name="Wortman J."/>
            <person name="Nusbaum C."/>
            <person name="Birren B."/>
        </authorList>
    </citation>
    <scope>NUCLEOTIDE SEQUENCE [LARGE SCALE GENOMIC DNA]</scope>
    <source>
        <strain evidence="2 3">B7</strain>
    </source>
</reference>
<dbReference type="InterPro" id="IPR036280">
    <property type="entry name" value="Multihaem_cyt_sf"/>
</dbReference>
<dbReference type="GO" id="GO:0004672">
    <property type="term" value="F:protein kinase activity"/>
    <property type="evidence" value="ECO:0007669"/>
    <property type="project" value="InterPro"/>
</dbReference>
<sequence>MTKSRAADSFKPSKRIQPAGSVLKLSGELPGEGARKGVRLSIPVTATDGQRERSIWLTQKLAEGGEGAVYKTSVKGYVAKIYFQDRLTSDRREKLEIMISKPVSCRGVCFPEALILNSQSEFVGYLMREAKGHELGKSVFQPKLLLQKFPKWNKRDLIDLSLTILEKIKYLNDRNVIMGDINPANILVVSPEEVYFVDCDSYQVAGYPCPVGTANYTAPEVQGRDYKTFLRSQEMENFAIATLLFMIMLPGKPPYSAVGGASPEQNIAEGVFPYPHKETETDRTPPGKWGYIWSHMSYKIRLAFYENFKKGESHFAPQARYSVDQWIGAFRDYRYAIDRMVQNDPMALEVFPSREKMKECKECHKMYVPNRDNYTPYCPVCDSKHNWPRRNNPELSRHRANSASDSKRCPYCGSVRIPSHWRYCNDCKDKVVAQRECVNCHKSFPVTVSLDAWEKSRGAKRRQCDVCKEAGCTEDPCRHATTVSRATPSTSKIQQSKAPGQPGSEGCYIATAVYGSYDHPQTILLRRYRDEVLAKRVIGRLFIRLYYCISPCLVKVLGSYDTFNNFWRKRLDAMVEGIRAKYGLDI</sequence>
<dbReference type="PATRIC" id="fig|1235794.3.peg.1769"/>
<dbReference type="NCBIfam" id="NF041770">
    <property type="entry name" value="CFI_box_CTERM"/>
    <property type="match status" value="1"/>
</dbReference>
<gene>
    <name evidence="2" type="ORF">C811_01794</name>
</gene>
<evidence type="ECO:0000259" key="1">
    <source>
        <dbReference type="PROSITE" id="PS50011"/>
    </source>
</evidence>
<keyword evidence="3" id="KW-1185">Reference proteome</keyword>
<dbReference type="GeneID" id="82191945"/>
<dbReference type="RefSeq" id="WP_016309986.1">
    <property type="nucleotide sequence ID" value="NZ_KE159646.1"/>
</dbReference>
<dbReference type="Pfam" id="PF00069">
    <property type="entry name" value="Pkinase"/>
    <property type="match status" value="1"/>
</dbReference>
<dbReference type="InterPro" id="IPR011009">
    <property type="entry name" value="Kinase-like_dom_sf"/>
</dbReference>
<dbReference type="HOGENOM" id="CLU_465209_0_0_11"/>
<proteinExistence type="predicted"/>
<evidence type="ECO:0000313" key="3">
    <source>
        <dbReference type="Proteomes" id="UP000014204"/>
    </source>
</evidence>
<organism evidence="2 3">
    <name type="scientific">Adlercreutzia caecimuris B7</name>
    <dbReference type="NCBI Taxonomy" id="1235794"/>
    <lineage>
        <taxon>Bacteria</taxon>
        <taxon>Bacillati</taxon>
        <taxon>Actinomycetota</taxon>
        <taxon>Coriobacteriia</taxon>
        <taxon>Eggerthellales</taxon>
        <taxon>Eggerthellaceae</taxon>
        <taxon>Adlercreutzia</taxon>
    </lineage>
</organism>
<dbReference type="Gene3D" id="1.10.510.10">
    <property type="entry name" value="Transferase(Phosphotransferase) domain 1"/>
    <property type="match status" value="1"/>
</dbReference>